<gene>
    <name evidence="2" type="ORF">ISS99_02440</name>
</gene>
<protein>
    <submittedName>
        <fullName evidence="2">Uncharacterized protein</fullName>
    </submittedName>
</protein>
<evidence type="ECO:0000313" key="2">
    <source>
        <dbReference type="EMBL" id="MBM7128368.1"/>
    </source>
</evidence>
<feature type="chain" id="PRO_5046621188" evidence="1">
    <location>
        <begin position="25"/>
        <end position="144"/>
    </location>
</feature>
<evidence type="ECO:0000313" key="3">
    <source>
        <dbReference type="Proteomes" id="UP001430193"/>
    </source>
</evidence>
<name>A0ABS2KBZ3_9GAMM</name>
<keyword evidence="3" id="KW-1185">Reference proteome</keyword>
<feature type="signal peptide" evidence="1">
    <location>
        <begin position="1"/>
        <end position="24"/>
    </location>
</feature>
<keyword evidence="1" id="KW-0732">Signal</keyword>
<dbReference type="EMBL" id="JADIKF010000033">
    <property type="protein sequence ID" value="MBM7128368.1"/>
    <property type="molecule type" value="Genomic_DNA"/>
</dbReference>
<comment type="caution">
    <text evidence="2">The sequence shown here is derived from an EMBL/GenBank/DDBJ whole genome shotgun (WGS) entry which is preliminary data.</text>
</comment>
<accession>A0ABS2KBZ3</accession>
<proteinExistence type="predicted"/>
<sequence>MRFNVTLRAGLALALVVLSGATFAQTSTSALSSGLGQAWPNVADQSLSPNWHAYVFTLGGVEYVQINDVNGNVQGAVGTAGGTQFVLPMGANAQNVIANASVSNASNATTVYQDANITILAVPSARGVTLESTCGSSVQCQGGH</sequence>
<dbReference type="Proteomes" id="UP001430193">
    <property type="component" value="Unassembled WGS sequence"/>
</dbReference>
<organism evidence="2 3">
    <name type="scientific">Dyella mobilis</name>
    <dbReference type="NCBI Taxonomy" id="1849582"/>
    <lineage>
        <taxon>Bacteria</taxon>
        <taxon>Pseudomonadati</taxon>
        <taxon>Pseudomonadota</taxon>
        <taxon>Gammaproteobacteria</taxon>
        <taxon>Lysobacterales</taxon>
        <taxon>Rhodanobacteraceae</taxon>
        <taxon>Dyella</taxon>
    </lineage>
</organism>
<reference evidence="2" key="1">
    <citation type="submission" date="2020-10" db="EMBL/GenBank/DDBJ databases">
        <title>Phylogeny of dyella-like bacteria.</title>
        <authorList>
            <person name="Fu J."/>
        </authorList>
    </citation>
    <scope>NUCLEOTIDE SEQUENCE</scope>
    <source>
        <strain evidence="2">DHON07</strain>
    </source>
</reference>
<dbReference type="RefSeq" id="WP_204629991.1">
    <property type="nucleotide sequence ID" value="NZ_BSOC01000009.1"/>
</dbReference>
<evidence type="ECO:0000256" key="1">
    <source>
        <dbReference type="SAM" id="SignalP"/>
    </source>
</evidence>